<dbReference type="Proteomes" id="UP001153069">
    <property type="component" value="Unassembled WGS sequence"/>
</dbReference>
<protein>
    <submittedName>
        <fullName evidence="2">Uncharacterized protein</fullName>
    </submittedName>
</protein>
<sequence>MYINGGDLEMDCNGSPQCTLGEEVTLTGSLQYRGIEDTGLVDGYAFASASMMFVGVLIDMLQYLQVPICGDYISTGYGDDDRGEEVECPEDGTYNFFLQYPLPDETSKAVWVATGWDAHAEISFYSEANNPESLIGVCELTFITAVTAGQGSSPLEKIPIPSAMVTAMVILAFAGFLIITCFYRMIRDCCCGKKKKTSDKLKELEEATTIAEAKSTTEFTKMKD</sequence>
<keyword evidence="1" id="KW-0812">Transmembrane</keyword>
<evidence type="ECO:0000313" key="3">
    <source>
        <dbReference type="Proteomes" id="UP001153069"/>
    </source>
</evidence>
<evidence type="ECO:0000256" key="1">
    <source>
        <dbReference type="SAM" id="Phobius"/>
    </source>
</evidence>
<comment type="caution">
    <text evidence="2">The sequence shown here is derived from an EMBL/GenBank/DDBJ whole genome shotgun (WGS) entry which is preliminary data.</text>
</comment>
<name>A0A9N8E1B9_9STRA</name>
<dbReference type="EMBL" id="CAICTM010000551">
    <property type="protein sequence ID" value="CAB9512722.1"/>
    <property type="molecule type" value="Genomic_DNA"/>
</dbReference>
<keyword evidence="1" id="KW-0472">Membrane</keyword>
<keyword evidence="3" id="KW-1185">Reference proteome</keyword>
<evidence type="ECO:0000313" key="2">
    <source>
        <dbReference type="EMBL" id="CAB9512722.1"/>
    </source>
</evidence>
<proteinExistence type="predicted"/>
<keyword evidence="1" id="KW-1133">Transmembrane helix</keyword>
<gene>
    <name evidence="2" type="ORF">SEMRO_552_G165020.1</name>
</gene>
<reference evidence="2" key="1">
    <citation type="submission" date="2020-06" db="EMBL/GenBank/DDBJ databases">
        <authorList>
            <consortium name="Plant Systems Biology data submission"/>
        </authorList>
    </citation>
    <scope>NUCLEOTIDE SEQUENCE</scope>
    <source>
        <strain evidence="2">D6</strain>
    </source>
</reference>
<organism evidence="2 3">
    <name type="scientific">Seminavis robusta</name>
    <dbReference type="NCBI Taxonomy" id="568900"/>
    <lineage>
        <taxon>Eukaryota</taxon>
        <taxon>Sar</taxon>
        <taxon>Stramenopiles</taxon>
        <taxon>Ochrophyta</taxon>
        <taxon>Bacillariophyta</taxon>
        <taxon>Bacillariophyceae</taxon>
        <taxon>Bacillariophycidae</taxon>
        <taxon>Naviculales</taxon>
        <taxon>Naviculaceae</taxon>
        <taxon>Seminavis</taxon>
    </lineage>
</organism>
<dbReference type="AlphaFoldDB" id="A0A9N8E1B9"/>
<accession>A0A9N8E1B9</accession>
<feature type="transmembrane region" description="Helical" evidence="1">
    <location>
        <begin position="163"/>
        <end position="186"/>
    </location>
</feature>